<comment type="caution">
    <text evidence="24">Lacks conserved residue(s) required for the propagation of feature annotation.</text>
</comment>
<evidence type="ECO:0000313" key="29">
    <source>
        <dbReference type="EMBL" id="CAH2325797.1"/>
    </source>
</evidence>
<dbReference type="GO" id="GO:0007155">
    <property type="term" value="P:cell adhesion"/>
    <property type="evidence" value="ECO:0007669"/>
    <property type="project" value="UniProtKB-KW"/>
</dbReference>
<dbReference type="Pfam" id="PF00193">
    <property type="entry name" value="Xlink"/>
    <property type="match status" value="1"/>
</dbReference>
<keyword evidence="6" id="KW-0964">Secreted</keyword>
<evidence type="ECO:0000256" key="4">
    <source>
        <dbReference type="ARBA" id="ARBA00020474"/>
    </source>
</evidence>
<keyword evidence="14" id="KW-1015">Disulfide bond</keyword>
<keyword evidence="7" id="KW-0597">Phosphoprotein</keyword>
<name>A0AAD1TIS4_PELCU</name>
<keyword evidence="13 26" id="KW-0472">Membrane</keyword>
<feature type="signal peptide" evidence="27">
    <location>
        <begin position="1"/>
        <end position="22"/>
    </location>
</feature>
<reference evidence="29" key="1">
    <citation type="submission" date="2022-03" db="EMBL/GenBank/DDBJ databases">
        <authorList>
            <person name="Alioto T."/>
            <person name="Alioto T."/>
            <person name="Gomez Garrido J."/>
        </authorList>
    </citation>
    <scope>NUCLEOTIDE SEQUENCE</scope>
</reference>
<keyword evidence="5" id="KW-1003">Cell membrane</keyword>
<dbReference type="InterPro" id="IPR016186">
    <property type="entry name" value="C-type_lectin-like/link_sf"/>
</dbReference>
<feature type="domain" description="Link" evidence="28">
    <location>
        <begin position="32"/>
        <end position="121"/>
    </location>
</feature>
<dbReference type="GO" id="GO:0042981">
    <property type="term" value="P:regulation of apoptotic process"/>
    <property type="evidence" value="ECO:0007669"/>
    <property type="project" value="UniProtKB-ARBA"/>
</dbReference>
<evidence type="ECO:0000256" key="22">
    <source>
        <dbReference type="ARBA" id="ARBA00032514"/>
    </source>
</evidence>
<keyword evidence="17" id="KW-0966">Cell projection</keyword>
<evidence type="ECO:0000256" key="1">
    <source>
        <dbReference type="ARBA" id="ARBA00004105"/>
    </source>
</evidence>
<evidence type="ECO:0000256" key="19">
    <source>
        <dbReference type="ARBA" id="ARBA00029928"/>
    </source>
</evidence>
<dbReference type="SMART" id="SM00445">
    <property type="entry name" value="LINK"/>
    <property type="match status" value="1"/>
</dbReference>
<evidence type="ECO:0000256" key="21">
    <source>
        <dbReference type="ARBA" id="ARBA00031823"/>
    </source>
</evidence>
<dbReference type="AlphaFoldDB" id="A0AAD1TIS4"/>
<evidence type="ECO:0000256" key="17">
    <source>
        <dbReference type="ARBA" id="ARBA00023273"/>
    </source>
</evidence>
<accession>A0AAD1TIS4</accession>
<evidence type="ECO:0000313" key="30">
    <source>
        <dbReference type="Proteomes" id="UP001295444"/>
    </source>
</evidence>
<evidence type="ECO:0000256" key="23">
    <source>
        <dbReference type="ARBA" id="ARBA00032917"/>
    </source>
</evidence>
<evidence type="ECO:0000256" key="25">
    <source>
        <dbReference type="SAM" id="MobiDB-lite"/>
    </source>
</evidence>
<dbReference type="InterPro" id="IPR016187">
    <property type="entry name" value="CTDL_fold"/>
</dbReference>
<evidence type="ECO:0000256" key="20">
    <source>
        <dbReference type="ARBA" id="ARBA00031179"/>
    </source>
</evidence>
<evidence type="ECO:0000259" key="28">
    <source>
        <dbReference type="PROSITE" id="PS50963"/>
    </source>
</evidence>
<gene>
    <name evidence="29" type="ORF">PECUL_23A029357</name>
</gene>
<dbReference type="InterPro" id="IPR000538">
    <property type="entry name" value="Link_dom"/>
</dbReference>
<dbReference type="SUPFAM" id="SSF56436">
    <property type="entry name" value="C-type lectin-like"/>
    <property type="match status" value="1"/>
</dbReference>
<feature type="chain" id="PRO_5041903525" description="CD44 antigen" evidence="27">
    <location>
        <begin position="23"/>
        <end position="470"/>
    </location>
</feature>
<keyword evidence="10" id="KW-0130">Cell adhesion</keyword>
<dbReference type="GO" id="GO:0005540">
    <property type="term" value="F:hyaluronic acid binding"/>
    <property type="evidence" value="ECO:0007669"/>
    <property type="project" value="InterPro"/>
</dbReference>
<dbReference type="GO" id="GO:0035692">
    <property type="term" value="C:macrophage migration inhibitory factor receptor complex"/>
    <property type="evidence" value="ECO:0007669"/>
    <property type="project" value="TreeGrafter"/>
</dbReference>
<evidence type="ECO:0000256" key="8">
    <source>
        <dbReference type="ARBA" id="ARBA00022692"/>
    </source>
</evidence>
<evidence type="ECO:0000256" key="5">
    <source>
        <dbReference type="ARBA" id="ARBA00022475"/>
    </source>
</evidence>
<dbReference type="GO" id="GO:0048731">
    <property type="term" value="P:system development"/>
    <property type="evidence" value="ECO:0007669"/>
    <property type="project" value="UniProtKB-ARBA"/>
</dbReference>
<dbReference type="PANTHER" id="PTHR10225">
    <property type="entry name" value="HYALURONAN RECEPTOR"/>
    <property type="match status" value="1"/>
</dbReference>
<keyword evidence="9 27" id="KW-0732">Signal</keyword>
<dbReference type="GO" id="GO:0004896">
    <property type="term" value="F:cytokine receptor activity"/>
    <property type="evidence" value="ECO:0007669"/>
    <property type="project" value="TreeGrafter"/>
</dbReference>
<dbReference type="GO" id="GO:0005576">
    <property type="term" value="C:extracellular region"/>
    <property type="evidence" value="ECO:0007669"/>
    <property type="project" value="UniProtKB-SubCell"/>
</dbReference>
<keyword evidence="30" id="KW-1185">Reference proteome</keyword>
<protein>
    <recommendedName>
        <fullName evidence="4">CD44 antigen</fullName>
    </recommendedName>
    <alternativeName>
        <fullName evidence="22">GP90 lymphocyte homing/adhesion receptor</fullName>
    </alternativeName>
    <alternativeName>
        <fullName evidence="21">HUTCH-I</fullName>
    </alternativeName>
    <alternativeName>
        <fullName evidence="23">Hermes antigen</fullName>
    </alternativeName>
    <alternativeName>
        <fullName evidence="20">Hyaluronate receptor</fullName>
    </alternativeName>
    <alternativeName>
        <fullName evidence="18">Phagocytic glycoprotein 1</fullName>
    </alternativeName>
    <alternativeName>
        <fullName evidence="19">Phagocytic glycoprotein I</fullName>
    </alternativeName>
</protein>
<evidence type="ECO:0000256" key="7">
    <source>
        <dbReference type="ARBA" id="ARBA00022553"/>
    </source>
</evidence>
<evidence type="ECO:0000256" key="6">
    <source>
        <dbReference type="ARBA" id="ARBA00022525"/>
    </source>
</evidence>
<dbReference type="GO" id="GO:0009653">
    <property type="term" value="P:anatomical structure morphogenesis"/>
    <property type="evidence" value="ECO:0007669"/>
    <property type="project" value="UniProtKB-ARBA"/>
</dbReference>
<evidence type="ECO:0000256" key="15">
    <source>
        <dbReference type="ARBA" id="ARBA00023170"/>
    </source>
</evidence>
<evidence type="ECO:0000256" key="26">
    <source>
        <dbReference type="SAM" id="Phobius"/>
    </source>
</evidence>
<evidence type="ECO:0000256" key="9">
    <source>
        <dbReference type="ARBA" id="ARBA00022729"/>
    </source>
</evidence>
<keyword evidence="11" id="KW-0654">Proteoglycan</keyword>
<evidence type="ECO:0000256" key="2">
    <source>
        <dbReference type="ARBA" id="ARBA00004251"/>
    </source>
</evidence>
<dbReference type="Proteomes" id="UP001295444">
    <property type="component" value="Chromosome 12"/>
</dbReference>
<proteinExistence type="predicted"/>
<keyword evidence="8 26" id="KW-0812">Transmembrane</keyword>
<evidence type="ECO:0000256" key="16">
    <source>
        <dbReference type="ARBA" id="ARBA00023180"/>
    </source>
</evidence>
<organism evidence="29 30">
    <name type="scientific">Pelobates cultripes</name>
    <name type="common">Western spadefoot toad</name>
    <dbReference type="NCBI Taxonomy" id="61616"/>
    <lineage>
        <taxon>Eukaryota</taxon>
        <taxon>Metazoa</taxon>
        <taxon>Chordata</taxon>
        <taxon>Craniata</taxon>
        <taxon>Vertebrata</taxon>
        <taxon>Euteleostomi</taxon>
        <taxon>Amphibia</taxon>
        <taxon>Batrachia</taxon>
        <taxon>Anura</taxon>
        <taxon>Pelobatoidea</taxon>
        <taxon>Pelobatidae</taxon>
        <taxon>Pelobates</taxon>
    </lineage>
</organism>
<keyword evidence="12 26" id="KW-1133">Transmembrane helix</keyword>
<dbReference type="PRINTS" id="PR00658">
    <property type="entry name" value="CD44"/>
</dbReference>
<dbReference type="PANTHER" id="PTHR10225:SF6">
    <property type="entry name" value="CD44 ANTIGEN"/>
    <property type="match status" value="1"/>
</dbReference>
<evidence type="ECO:0000256" key="12">
    <source>
        <dbReference type="ARBA" id="ARBA00022989"/>
    </source>
</evidence>
<keyword evidence="16" id="KW-0325">Glycoprotein</keyword>
<evidence type="ECO:0000256" key="27">
    <source>
        <dbReference type="SAM" id="SignalP"/>
    </source>
</evidence>
<evidence type="ECO:0000256" key="3">
    <source>
        <dbReference type="ARBA" id="ARBA00004613"/>
    </source>
</evidence>
<evidence type="ECO:0000256" key="24">
    <source>
        <dbReference type="PROSITE-ProRule" id="PRU00323"/>
    </source>
</evidence>
<dbReference type="GO" id="GO:0009986">
    <property type="term" value="C:cell surface"/>
    <property type="evidence" value="ECO:0007669"/>
    <property type="project" value="UniProtKB-ARBA"/>
</dbReference>
<evidence type="ECO:0000256" key="13">
    <source>
        <dbReference type="ARBA" id="ARBA00023136"/>
    </source>
</evidence>
<sequence>MITRMLWIYTIGLCALITFCQEQTVISCRFKGVFHVEENGRYKISRETAEDVCLSLNSTLADYEQIKIAYDVGFETCRYGFIRETIVIPRKTPNSICAANHIGIYNLTTNISNLYDVYCFNASGFLSWLLEPSRQITEITEIKCSFKRVEFKGNDANTDLLTKVIIQKMMHELTGARRERIGDGTLSDLISPHYYGDYGDYVSSSEPRDYGDNVSSSELRDYGDYVSSSELRDYGDNVSSSELRDFGDDEIIFIGACCSGTELLYQNSNDIAEGLDEHCHAPKTFKFDGFEHAKQTSHTAPSSQGRVSLSSRVWTWPIPYATSMLLLPENLKTNYYEDSKGSGTPKGGRRGNSGQVLLEDPSNATNKPKQRRGSRVPDWLIVVVAVVSLGLILSVCIALNTRRLCGQKRKLVINGKKASVEDGGIIDQNGDTAKSQEMVQLVSHDPPEPSVTMTNEDIRNTKDVDMKIGV</sequence>
<dbReference type="Gene3D" id="3.10.100.10">
    <property type="entry name" value="Mannose-Binding Protein A, subunit A"/>
    <property type="match status" value="1"/>
</dbReference>
<dbReference type="EMBL" id="OW240923">
    <property type="protein sequence ID" value="CAH2325797.1"/>
    <property type="molecule type" value="Genomic_DNA"/>
</dbReference>
<dbReference type="GO" id="GO:0006954">
    <property type="term" value="P:inflammatory response"/>
    <property type="evidence" value="ECO:0007669"/>
    <property type="project" value="TreeGrafter"/>
</dbReference>
<dbReference type="InterPro" id="IPR043210">
    <property type="entry name" value="CD44_antigen-like"/>
</dbReference>
<keyword evidence="15" id="KW-0675">Receptor</keyword>
<dbReference type="GO" id="GO:0005902">
    <property type="term" value="C:microvillus"/>
    <property type="evidence" value="ECO:0007669"/>
    <property type="project" value="UniProtKB-SubCell"/>
</dbReference>
<dbReference type="GO" id="GO:0070374">
    <property type="term" value="P:positive regulation of ERK1 and ERK2 cascade"/>
    <property type="evidence" value="ECO:0007669"/>
    <property type="project" value="TreeGrafter"/>
</dbReference>
<dbReference type="PROSITE" id="PS01241">
    <property type="entry name" value="LINK_1"/>
    <property type="match status" value="1"/>
</dbReference>
<feature type="transmembrane region" description="Helical" evidence="26">
    <location>
        <begin position="379"/>
        <end position="400"/>
    </location>
</feature>
<comment type="subcellular location">
    <subcellularLocation>
        <location evidence="2">Cell membrane</location>
        <topology evidence="2">Single-pass type I membrane protein</topology>
    </subcellularLocation>
    <subcellularLocation>
        <location evidence="1">Cell projection</location>
        <location evidence="1">Microvillus</location>
    </subcellularLocation>
    <subcellularLocation>
        <location evidence="3">Secreted</location>
    </subcellularLocation>
</comment>
<dbReference type="InterPro" id="IPR001231">
    <property type="entry name" value="CD44_antigen"/>
</dbReference>
<evidence type="ECO:0000256" key="14">
    <source>
        <dbReference type="ARBA" id="ARBA00023157"/>
    </source>
</evidence>
<dbReference type="PRINTS" id="PR01265">
    <property type="entry name" value="LINKMODULE"/>
</dbReference>
<dbReference type="GO" id="GO:0016323">
    <property type="term" value="C:basolateral plasma membrane"/>
    <property type="evidence" value="ECO:0007669"/>
    <property type="project" value="TreeGrafter"/>
</dbReference>
<dbReference type="FunFam" id="3.10.100.10:FF:000004">
    <property type="entry name" value="CD44 antigen isoform X2"/>
    <property type="match status" value="1"/>
</dbReference>
<evidence type="ECO:0000256" key="10">
    <source>
        <dbReference type="ARBA" id="ARBA00022889"/>
    </source>
</evidence>
<feature type="region of interest" description="Disordered" evidence="25">
    <location>
        <begin position="337"/>
        <end position="372"/>
    </location>
</feature>
<evidence type="ECO:0000256" key="11">
    <source>
        <dbReference type="ARBA" id="ARBA00022974"/>
    </source>
</evidence>
<evidence type="ECO:0000256" key="18">
    <source>
        <dbReference type="ARBA" id="ARBA00029917"/>
    </source>
</evidence>
<dbReference type="PROSITE" id="PS50963">
    <property type="entry name" value="LINK_2"/>
    <property type="match status" value="1"/>
</dbReference>